<dbReference type="EMBL" id="MU864483">
    <property type="protein sequence ID" value="KAK4184561.1"/>
    <property type="molecule type" value="Genomic_DNA"/>
</dbReference>
<protein>
    <submittedName>
        <fullName evidence="4">NADPH-dependent 1-acyldihydroxyacetone phosphate reductase</fullName>
    </submittedName>
</protein>
<accession>A0AAN6WNI1</accession>
<evidence type="ECO:0000256" key="3">
    <source>
        <dbReference type="RuleBase" id="RU000363"/>
    </source>
</evidence>
<proteinExistence type="inferred from homology"/>
<reference evidence="4" key="1">
    <citation type="journal article" date="2023" name="Mol. Phylogenet. Evol.">
        <title>Genome-scale phylogeny and comparative genomics of the fungal order Sordariales.</title>
        <authorList>
            <person name="Hensen N."/>
            <person name="Bonometti L."/>
            <person name="Westerberg I."/>
            <person name="Brannstrom I.O."/>
            <person name="Guillou S."/>
            <person name="Cros-Aarteil S."/>
            <person name="Calhoun S."/>
            <person name="Haridas S."/>
            <person name="Kuo A."/>
            <person name="Mondo S."/>
            <person name="Pangilinan J."/>
            <person name="Riley R."/>
            <person name="LaButti K."/>
            <person name="Andreopoulos B."/>
            <person name="Lipzen A."/>
            <person name="Chen C."/>
            <person name="Yan M."/>
            <person name="Daum C."/>
            <person name="Ng V."/>
            <person name="Clum A."/>
            <person name="Steindorff A."/>
            <person name="Ohm R.A."/>
            <person name="Martin F."/>
            <person name="Silar P."/>
            <person name="Natvig D.O."/>
            <person name="Lalanne C."/>
            <person name="Gautier V."/>
            <person name="Ament-Velasquez S.L."/>
            <person name="Kruys A."/>
            <person name="Hutchinson M.I."/>
            <person name="Powell A.J."/>
            <person name="Barry K."/>
            <person name="Miller A.N."/>
            <person name="Grigoriev I.V."/>
            <person name="Debuchy R."/>
            <person name="Gladieux P."/>
            <person name="Hiltunen Thoren M."/>
            <person name="Johannesson H."/>
        </authorList>
    </citation>
    <scope>NUCLEOTIDE SEQUENCE</scope>
    <source>
        <strain evidence="4">PSN309</strain>
    </source>
</reference>
<sequence>MSTVQKKSVLITGCSPGSIGEALCKEFLHRGWYVFAGVRTPSKAQALASLPGNSIEILELDVTVPETISRAKEIVTKRTGGKLDLLMNNAGTEFVCPLLDTDVEKGKELFDVTVWGPLRMSQAFAPLVVEAKGIITNHSSIGAVLTMCWSGVYSSAKAAEVRMSEILRIEMEPLGVRVVTVLVGSVNTPIFGKPGGKFDLPETSYYFAAQEHAYKQRMAHQGESMNVDDFAKAFVTKVLKSGANKKGADSIWFGTFATLVKWASWTWPQWYLDKSCNSDRGLELVPRR</sequence>
<dbReference type="Proteomes" id="UP001302126">
    <property type="component" value="Unassembled WGS sequence"/>
</dbReference>
<dbReference type="GO" id="GO:0019433">
    <property type="term" value="P:triglyceride catabolic process"/>
    <property type="evidence" value="ECO:0007669"/>
    <property type="project" value="TreeGrafter"/>
</dbReference>
<evidence type="ECO:0000256" key="2">
    <source>
        <dbReference type="ARBA" id="ARBA00023002"/>
    </source>
</evidence>
<dbReference type="AlphaFoldDB" id="A0AAN6WNI1"/>
<reference evidence="4" key="2">
    <citation type="submission" date="2023-05" db="EMBL/GenBank/DDBJ databases">
        <authorList>
            <consortium name="Lawrence Berkeley National Laboratory"/>
            <person name="Steindorff A."/>
            <person name="Hensen N."/>
            <person name="Bonometti L."/>
            <person name="Westerberg I."/>
            <person name="Brannstrom I.O."/>
            <person name="Guillou S."/>
            <person name="Cros-Aarteil S."/>
            <person name="Calhoun S."/>
            <person name="Haridas S."/>
            <person name="Kuo A."/>
            <person name="Mondo S."/>
            <person name="Pangilinan J."/>
            <person name="Riley R."/>
            <person name="Labutti K."/>
            <person name="Andreopoulos B."/>
            <person name="Lipzen A."/>
            <person name="Chen C."/>
            <person name="Yanf M."/>
            <person name="Daum C."/>
            <person name="Ng V."/>
            <person name="Clum A."/>
            <person name="Ohm R."/>
            <person name="Martin F."/>
            <person name="Silar P."/>
            <person name="Natvig D."/>
            <person name="Lalanne C."/>
            <person name="Gautier V."/>
            <person name="Ament-Velasquez S.L."/>
            <person name="Kruys A."/>
            <person name="Hutchinson M.I."/>
            <person name="Powell A.J."/>
            <person name="Barry K."/>
            <person name="Miller A.N."/>
            <person name="Grigoriev I.V."/>
            <person name="Debuchy R."/>
            <person name="Gladieux P."/>
            <person name="Thoren M.H."/>
            <person name="Johannesson H."/>
        </authorList>
    </citation>
    <scope>NUCLEOTIDE SEQUENCE</scope>
    <source>
        <strain evidence="4">PSN309</strain>
    </source>
</reference>
<dbReference type="GO" id="GO:0004806">
    <property type="term" value="F:triacylglycerol lipase activity"/>
    <property type="evidence" value="ECO:0007669"/>
    <property type="project" value="TreeGrafter"/>
</dbReference>
<keyword evidence="5" id="KW-1185">Reference proteome</keyword>
<dbReference type="PANTHER" id="PTHR44169">
    <property type="entry name" value="NADPH-DEPENDENT 1-ACYLDIHYDROXYACETONE PHOSPHATE REDUCTASE"/>
    <property type="match status" value="1"/>
</dbReference>
<dbReference type="GO" id="GO:0005811">
    <property type="term" value="C:lipid droplet"/>
    <property type="evidence" value="ECO:0007669"/>
    <property type="project" value="TreeGrafter"/>
</dbReference>
<name>A0AAN6WNI1_9PEZI</name>
<dbReference type="PRINTS" id="PR00081">
    <property type="entry name" value="GDHRDH"/>
</dbReference>
<dbReference type="InterPro" id="IPR036291">
    <property type="entry name" value="NAD(P)-bd_dom_sf"/>
</dbReference>
<dbReference type="PANTHER" id="PTHR44169:SF6">
    <property type="entry name" value="NADPH-DEPENDENT 1-ACYLDIHYDROXYACETONE PHOSPHATE REDUCTASE"/>
    <property type="match status" value="1"/>
</dbReference>
<dbReference type="GO" id="GO:0005783">
    <property type="term" value="C:endoplasmic reticulum"/>
    <property type="evidence" value="ECO:0007669"/>
    <property type="project" value="TreeGrafter"/>
</dbReference>
<evidence type="ECO:0000313" key="4">
    <source>
        <dbReference type="EMBL" id="KAK4184561.1"/>
    </source>
</evidence>
<comment type="similarity">
    <text evidence="1 3">Belongs to the short-chain dehydrogenases/reductases (SDR) family.</text>
</comment>
<dbReference type="Gene3D" id="3.40.50.720">
    <property type="entry name" value="NAD(P)-binding Rossmann-like Domain"/>
    <property type="match status" value="1"/>
</dbReference>
<keyword evidence="2" id="KW-0560">Oxidoreductase</keyword>
<dbReference type="GO" id="GO:0006654">
    <property type="term" value="P:phosphatidic acid biosynthetic process"/>
    <property type="evidence" value="ECO:0007669"/>
    <property type="project" value="TreeGrafter"/>
</dbReference>
<dbReference type="Pfam" id="PF00106">
    <property type="entry name" value="adh_short"/>
    <property type="match status" value="1"/>
</dbReference>
<dbReference type="GO" id="GO:0000140">
    <property type="term" value="F:acylglycerone-phosphate reductase (NADP+) activity"/>
    <property type="evidence" value="ECO:0007669"/>
    <property type="project" value="TreeGrafter"/>
</dbReference>
<evidence type="ECO:0000256" key="1">
    <source>
        <dbReference type="ARBA" id="ARBA00006484"/>
    </source>
</evidence>
<evidence type="ECO:0000313" key="5">
    <source>
        <dbReference type="Proteomes" id="UP001302126"/>
    </source>
</evidence>
<dbReference type="PRINTS" id="PR00080">
    <property type="entry name" value="SDRFAMILY"/>
</dbReference>
<dbReference type="InterPro" id="IPR002347">
    <property type="entry name" value="SDR_fam"/>
</dbReference>
<dbReference type="SUPFAM" id="SSF51735">
    <property type="entry name" value="NAD(P)-binding Rossmann-fold domains"/>
    <property type="match status" value="1"/>
</dbReference>
<organism evidence="4 5">
    <name type="scientific">Podospora australis</name>
    <dbReference type="NCBI Taxonomy" id="1536484"/>
    <lineage>
        <taxon>Eukaryota</taxon>
        <taxon>Fungi</taxon>
        <taxon>Dikarya</taxon>
        <taxon>Ascomycota</taxon>
        <taxon>Pezizomycotina</taxon>
        <taxon>Sordariomycetes</taxon>
        <taxon>Sordariomycetidae</taxon>
        <taxon>Sordariales</taxon>
        <taxon>Podosporaceae</taxon>
        <taxon>Podospora</taxon>
    </lineage>
</organism>
<gene>
    <name evidence="4" type="ORF">QBC35DRAFT_505666</name>
</gene>
<comment type="caution">
    <text evidence="4">The sequence shown here is derived from an EMBL/GenBank/DDBJ whole genome shotgun (WGS) entry which is preliminary data.</text>
</comment>